<sequence>MSVFKSQLPFEQLDNGLARRQGLMSDGSTAWEVKFAAGTFDQLQKRPYPQHIRILSGIFEFTVGSDVHTLMAQETLAIPAATVFGCFCLDDGVLLEIQQNV</sequence>
<dbReference type="EMBL" id="CABEEZ010000098">
    <property type="protein sequence ID" value="VTR41081.1"/>
    <property type="molecule type" value="Genomic_DNA"/>
</dbReference>
<proteinExistence type="predicted"/>
<dbReference type="InterPro" id="IPR014710">
    <property type="entry name" value="RmlC-like_jellyroll"/>
</dbReference>
<gene>
    <name evidence="1" type="ORF">NCTC12965_04580</name>
</gene>
<dbReference type="AlphaFoldDB" id="A0A0F7HDT1"/>
<dbReference type="KEGG" id="sfw:WN53_20125"/>
<evidence type="ECO:0000313" key="1">
    <source>
        <dbReference type="EMBL" id="VTR41081.1"/>
    </source>
</evidence>
<name>A0A0F7HDT1_SERFO</name>
<accession>A0A0F7HDT1</accession>
<dbReference type="RefSeq" id="WP_024486165.1">
    <property type="nucleotide sequence ID" value="NZ_CAMISF010000010.1"/>
</dbReference>
<dbReference type="Gene3D" id="2.60.120.10">
    <property type="entry name" value="Jelly Rolls"/>
    <property type="match status" value="1"/>
</dbReference>
<protein>
    <submittedName>
        <fullName evidence="1">Uncharacterized protein</fullName>
    </submittedName>
</protein>
<reference evidence="1" key="1">
    <citation type="submission" date="2019-05" db="EMBL/GenBank/DDBJ databases">
        <authorList>
            <consortium name="Pathogen Informatics"/>
        </authorList>
    </citation>
    <scope>NUCLEOTIDE SEQUENCE [LARGE SCALE GENOMIC DNA]</scope>
    <source>
        <strain evidence="1">NCTC12965</strain>
    </source>
</reference>
<organism evidence="1">
    <name type="scientific">Serratia fonticola</name>
    <dbReference type="NCBI Taxonomy" id="47917"/>
    <lineage>
        <taxon>Bacteria</taxon>
        <taxon>Pseudomonadati</taxon>
        <taxon>Pseudomonadota</taxon>
        <taxon>Gammaproteobacteria</taxon>
        <taxon>Enterobacterales</taxon>
        <taxon>Yersiniaceae</taxon>
        <taxon>Serratia</taxon>
    </lineage>
</organism>
<dbReference type="InterPro" id="IPR011051">
    <property type="entry name" value="RmlC_Cupin_sf"/>
</dbReference>
<dbReference type="GeneID" id="30322486"/>
<dbReference type="SUPFAM" id="SSF51182">
    <property type="entry name" value="RmlC-like cupins"/>
    <property type="match status" value="1"/>
</dbReference>